<dbReference type="HAMAP" id="MF_01818">
    <property type="entry name" value="RNase_Z_BN"/>
    <property type="match status" value="1"/>
</dbReference>
<dbReference type="Gene3D" id="3.60.15.10">
    <property type="entry name" value="Ribonuclease Z/Hydroxyacylglutathione hydrolase-like"/>
    <property type="match status" value="1"/>
</dbReference>
<feature type="binding site" evidence="8">
    <location>
        <position position="64"/>
    </location>
    <ligand>
        <name>Zn(2+)</name>
        <dbReference type="ChEBI" id="CHEBI:29105"/>
        <label>1</label>
        <note>catalytic</note>
    </ligand>
</feature>
<keyword evidence="6 8" id="KW-0378">Hydrolase</keyword>
<accession>A0AAW9SGJ8</accession>
<name>A0AAW9SGJ8_9BACT</name>
<dbReference type="InterPro" id="IPR036866">
    <property type="entry name" value="RibonucZ/Hydroxyglut_hydro"/>
</dbReference>
<evidence type="ECO:0000256" key="4">
    <source>
        <dbReference type="ARBA" id="ARBA00022723"/>
    </source>
</evidence>
<comment type="similarity">
    <text evidence="8">Belongs to the RNase Z family.</text>
</comment>
<comment type="catalytic activity">
    <reaction evidence="8">
        <text>Endonucleolytic cleavage of RNA, removing extra 3' nucleotides from tRNA precursor, generating 3' termini of tRNAs. A 3'-hydroxy group is left at the tRNA terminus and a 5'-phosphoryl group is left at the trailer molecule.</text>
        <dbReference type="EC" id="3.1.26.11"/>
    </reaction>
</comment>
<feature type="binding site" evidence="8">
    <location>
        <position position="210"/>
    </location>
    <ligand>
        <name>Zn(2+)</name>
        <dbReference type="ChEBI" id="CHEBI:29105"/>
        <label>1</label>
        <note>catalytic</note>
    </ligand>
</feature>
<comment type="function">
    <text evidence="8">Zinc phosphodiesterase, which displays some tRNA 3'-processing endonuclease activity. Probably involved in tRNA maturation, by removing a 3'-trailer from precursor tRNA.</text>
</comment>
<dbReference type="GO" id="GO:0042781">
    <property type="term" value="F:3'-tRNA processing endoribonuclease activity"/>
    <property type="evidence" value="ECO:0007669"/>
    <property type="project" value="UniProtKB-UniRule"/>
</dbReference>
<evidence type="ECO:0000256" key="6">
    <source>
        <dbReference type="ARBA" id="ARBA00022801"/>
    </source>
</evidence>
<keyword evidence="4 8" id="KW-0479">Metal-binding</keyword>
<dbReference type="PANTHER" id="PTHR46018">
    <property type="entry name" value="ZINC PHOSPHODIESTERASE ELAC PROTEIN 1"/>
    <property type="match status" value="1"/>
</dbReference>
<sequence>MSFDIHFLGTSAAIPYKERKPSAQYIQVNKQRLLIDCGEGTQQQLNKYQINAHKIEHILISHLHGDHIFGLPGLLSSLHLFKRTKPLHLYAPLGLKEMLRSIFRYSETTLSFPLQFHALQAEGQRLLFENDELEVSSFPLEHRIACWGFLIKEKPKLRNLLPEKLPRGLPFPLLKALKAGEDVRYENELVRFEEVTLPPKKSRSYAYCSDTRYLEDIVPYIQKVDVLYHESTFLEKHLARARKTYHSTARQAAGIAFRAQVQQLYLGHFSSRYKSLDVFLEEAQEVFLETKLAKEGDIVSISEDY</sequence>
<dbReference type="CDD" id="cd07717">
    <property type="entry name" value="RNaseZ_ZiPD-like_MBL-fold"/>
    <property type="match status" value="1"/>
</dbReference>
<dbReference type="AlphaFoldDB" id="A0AAW9SGJ8"/>
<evidence type="ECO:0000256" key="8">
    <source>
        <dbReference type="HAMAP-Rule" id="MF_01818"/>
    </source>
</evidence>
<evidence type="ECO:0000313" key="9">
    <source>
        <dbReference type="EMBL" id="MEN7551449.1"/>
    </source>
</evidence>
<dbReference type="InterPro" id="IPR013471">
    <property type="entry name" value="RNase_Z/BN"/>
</dbReference>
<evidence type="ECO:0000256" key="3">
    <source>
        <dbReference type="ARBA" id="ARBA00022722"/>
    </source>
</evidence>
<keyword evidence="3 8" id="KW-0540">Nuclease</keyword>
<gene>
    <name evidence="8" type="primary">rnz</name>
    <name evidence="9" type="ORF">AAG747_26265</name>
</gene>
<feature type="binding site" evidence="8">
    <location>
        <position position="62"/>
    </location>
    <ligand>
        <name>Zn(2+)</name>
        <dbReference type="ChEBI" id="CHEBI:29105"/>
        <label>1</label>
        <note>catalytic</note>
    </ligand>
</feature>
<keyword evidence="7 8" id="KW-0862">Zinc</keyword>
<feature type="binding site" evidence="8">
    <location>
        <position position="210"/>
    </location>
    <ligand>
        <name>Zn(2+)</name>
        <dbReference type="ChEBI" id="CHEBI:29105"/>
        <label>2</label>
        <note>catalytic</note>
    </ligand>
</feature>
<comment type="cofactor">
    <cofactor evidence="8">
        <name>Zn(2+)</name>
        <dbReference type="ChEBI" id="CHEBI:29105"/>
    </cofactor>
    <text evidence="8">Binds 2 Zn(2+) ions.</text>
</comment>
<dbReference type="SUPFAM" id="SSF56281">
    <property type="entry name" value="Metallo-hydrolase/oxidoreductase"/>
    <property type="match status" value="1"/>
</dbReference>
<evidence type="ECO:0000256" key="1">
    <source>
        <dbReference type="ARBA" id="ARBA00011738"/>
    </source>
</evidence>
<dbReference type="PANTHER" id="PTHR46018:SF2">
    <property type="entry name" value="ZINC PHOSPHODIESTERASE ELAC PROTEIN 1"/>
    <property type="match status" value="1"/>
</dbReference>
<comment type="caution">
    <text evidence="9">The sequence shown here is derived from an EMBL/GenBank/DDBJ whole genome shotgun (WGS) entry which is preliminary data.</text>
</comment>
<dbReference type="Proteomes" id="UP001403385">
    <property type="component" value="Unassembled WGS sequence"/>
</dbReference>
<dbReference type="GO" id="GO:0008270">
    <property type="term" value="F:zinc ion binding"/>
    <property type="evidence" value="ECO:0007669"/>
    <property type="project" value="UniProtKB-UniRule"/>
</dbReference>
<dbReference type="EMBL" id="JBDKWZ010000022">
    <property type="protein sequence ID" value="MEN7551449.1"/>
    <property type="molecule type" value="Genomic_DNA"/>
</dbReference>
<proteinExistence type="inferred from homology"/>
<evidence type="ECO:0000256" key="2">
    <source>
        <dbReference type="ARBA" id="ARBA00022694"/>
    </source>
</evidence>
<feature type="binding site" evidence="8">
    <location>
        <position position="66"/>
    </location>
    <ligand>
        <name>Zn(2+)</name>
        <dbReference type="ChEBI" id="CHEBI:29105"/>
        <label>2</label>
        <note>catalytic</note>
    </ligand>
</feature>
<protein>
    <recommendedName>
        <fullName evidence="8">Ribonuclease Z</fullName>
        <shortName evidence="8">RNase Z</shortName>
        <ecNumber evidence="8">3.1.26.11</ecNumber>
    </recommendedName>
    <alternativeName>
        <fullName evidence="8">tRNA 3 endonuclease</fullName>
    </alternativeName>
    <alternativeName>
        <fullName evidence="8">tRNase Z</fullName>
    </alternativeName>
</protein>
<evidence type="ECO:0000313" key="10">
    <source>
        <dbReference type="Proteomes" id="UP001403385"/>
    </source>
</evidence>
<dbReference type="NCBIfam" id="TIGR02651">
    <property type="entry name" value="RNase_Z"/>
    <property type="match status" value="1"/>
</dbReference>
<feature type="binding site" evidence="8">
    <location>
        <position position="142"/>
    </location>
    <ligand>
        <name>Zn(2+)</name>
        <dbReference type="ChEBI" id="CHEBI:29105"/>
        <label>1</label>
        <note>catalytic</note>
    </ligand>
</feature>
<keyword evidence="5 8" id="KW-0255">Endonuclease</keyword>
<comment type="subunit">
    <text evidence="1 8">Homodimer.</text>
</comment>
<organism evidence="9 10">
    <name type="scientific">Rapidithrix thailandica</name>
    <dbReference type="NCBI Taxonomy" id="413964"/>
    <lineage>
        <taxon>Bacteria</taxon>
        <taxon>Pseudomonadati</taxon>
        <taxon>Bacteroidota</taxon>
        <taxon>Cytophagia</taxon>
        <taxon>Cytophagales</taxon>
        <taxon>Flammeovirgaceae</taxon>
        <taxon>Rapidithrix</taxon>
    </lineage>
</organism>
<keyword evidence="2 8" id="KW-0819">tRNA processing</keyword>
<feature type="binding site" evidence="8">
    <location>
        <position position="67"/>
    </location>
    <ligand>
        <name>Zn(2+)</name>
        <dbReference type="ChEBI" id="CHEBI:29105"/>
        <label>2</label>
        <note>catalytic</note>
    </ligand>
</feature>
<feature type="active site" description="Proton acceptor" evidence="8">
    <location>
        <position position="66"/>
    </location>
</feature>
<feature type="binding site" evidence="8">
    <location>
        <position position="268"/>
    </location>
    <ligand>
        <name>Zn(2+)</name>
        <dbReference type="ChEBI" id="CHEBI:29105"/>
        <label>2</label>
        <note>catalytic</note>
    </ligand>
</feature>
<evidence type="ECO:0000256" key="5">
    <source>
        <dbReference type="ARBA" id="ARBA00022759"/>
    </source>
</evidence>
<keyword evidence="10" id="KW-1185">Reference proteome</keyword>
<reference evidence="9 10" key="1">
    <citation type="submission" date="2024-04" db="EMBL/GenBank/DDBJ databases">
        <title>Novel genus in family Flammeovirgaceae.</title>
        <authorList>
            <person name="Nguyen T.H."/>
            <person name="Vuong T.Q."/>
            <person name="Le H."/>
            <person name="Kim S.-G."/>
        </authorList>
    </citation>
    <scope>NUCLEOTIDE SEQUENCE [LARGE SCALE GENOMIC DNA]</scope>
    <source>
        <strain evidence="9 10">JCM 23209</strain>
    </source>
</reference>
<dbReference type="Pfam" id="PF23023">
    <property type="entry name" value="Anti-Pycsar_Apyc1"/>
    <property type="match status" value="1"/>
</dbReference>
<dbReference type="NCBIfam" id="NF000801">
    <property type="entry name" value="PRK00055.1-3"/>
    <property type="match status" value="1"/>
</dbReference>
<evidence type="ECO:0000256" key="7">
    <source>
        <dbReference type="ARBA" id="ARBA00022833"/>
    </source>
</evidence>
<dbReference type="EC" id="3.1.26.11" evidence="8"/>
<dbReference type="RefSeq" id="WP_346824230.1">
    <property type="nucleotide sequence ID" value="NZ_JBDKWZ010000022.1"/>
</dbReference>